<proteinExistence type="predicted"/>
<accession>A0A2K1JGW4</accession>
<dbReference type="InParanoid" id="A0A2K1JGW4"/>
<protein>
    <submittedName>
        <fullName evidence="1 2">Uncharacterized protein</fullName>
    </submittedName>
</protein>
<organism evidence="1">
    <name type="scientific">Physcomitrium patens</name>
    <name type="common">Spreading-leaved earth moss</name>
    <name type="synonym">Physcomitrella patens</name>
    <dbReference type="NCBI Taxonomy" id="3218"/>
    <lineage>
        <taxon>Eukaryota</taxon>
        <taxon>Viridiplantae</taxon>
        <taxon>Streptophyta</taxon>
        <taxon>Embryophyta</taxon>
        <taxon>Bryophyta</taxon>
        <taxon>Bryophytina</taxon>
        <taxon>Bryopsida</taxon>
        <taxon>Funariidae</taxon>
        <taxon>Funariales</taxon>
        <taxon>Funariaceae</taxon>
        <taxon>Physcomitrium</taxon>
    </lineage>
</organism>
<sequence length="92" mass="9804">MSRGLTSSCSRVQRQVTLAPRHVFTEYTAIGLHRAACIVPADVFSASFVLPLLSQLQGSRAQLSSSSGGSLTLSSSRAFLLFSALASFLPRM</sequence>
<dbReference type="AlphaFoldDB" id="A0A2K1JGW4"/>
<name>A0A2K1JGW4_PHYPA</name>
<reference evidence="1 3" key="2">
    <citation type="journal article" date="2018" name="Plant J.">
        <title>The Physcomitrella patens chromosome-scale assembly reveals moss genome structure and evolution.</title>
        <authorList>
            <person name="Lang D."/>
            <person name="Ullrich K.K."/>
            <person name="Murat F."/>
            <person name="Fuchs J."/>
            <person name="Jenkins J."/>
            <person name="Haas F.B."/>
            <person name="Piednoel M."/>
            <person name="Gundlach H."/>
            <person name="Van Bel M."/>
            <person name="Meyberg R."/>
            <person name="Vives C."/>
            <person name="Morata J."/>
            <person name="Symeonidi A."/>
            <person name="Hiss M."/>
            <person name="Muchero W."/>
            <person name="Kamisugi Y."/>
            <person name="Saleh O."/>
            <person name="Blanc G."/>
            <person name="Decker E.L."/>
            <person name="van Gessel N."/>
            <person name="Grimwood J."/>
            <person name="Hayes R.D."/>
            <person name="Graham S.W."/>
            <person name="Gunter L.E."/>
            <person name="McDaniel S.F."/>
            <person name="Hoernstein S.N.W."/>
            <person name="Larsson A."/>
            <person name="Li F.W."/>
            <person name="Perroud P.F."/>
            <person name="Phillips J."/>
            <person name="Ranjan P."/>
            <person name="Rokshar D.S."/>
            <person name="Rothfels C.J."/>
            <person name="Schneider L."/>
            <person name="Shu S."/>
            <person name="Stevenson D.W."/>
            <person name="Thummler F."/>
            <person name="Tillich M."/>
            <person name="Villarreal Aguilar J.C."/>
            <person name="Widiez T."/>
            <person name="Wong G.K."/>
            <person name="Wymore A."/>
            <person name="Zhang Y."/>
            <person name="Zimmer A.D."/>
            <person name="Quatrano R.S."/>
            <person name="Mayer K.F.X."/>
            <person name="Goodstein D."/>
            <person name="Casacuberta J.M."/>
            <person name="Vandepoele K."/>
            <person name="Reski R."/>
            <person name="Cuming A.C."/>
            <person name="Tuskan G.A."/>
            <person name="Maumus F."/>
            <person name="Salse J."/>
            <person name="Schmutz J."/>
            <person name="Rensing S.A."/>
        </authorList>
    </citation>
    <scope>NUCLEOTIDE SEQUENCE [LARGE SCALE GENOMIC DNA]</scope>
    <source>
        <strain evidence="2 3">cv. Gransden 2004</strain>
    </source>
</reference>
<dbReference type="EMBL" id="ABEU02000014">
    <property type="protein sequence ID" value="PNR40802.1"/>
    <property type="molecule type" value="Genomic_DNA"/>
</dbReference>
<keyword evidence="3" id="KW-1185">Reference proteome</keyword>
<reference evidence="2" key="3">
    <citation type="submission" date="2020-12" db="UniProtKB">
        <authorList>
            <consortium name="EnsemblPlants"/>
        </authorList>
    </citation>
    <scope>IDENTIFICATION</scope>
</reference>
<reference evidence="1 3" key="1">
    <citation type="journal article" date="2008" name="Science">
        <title>The Physcomitrella genome reveals evolutionary insights into the conquest of land by plants.</title>
        <authorList>
            <person name="Rensing S."/>
            <person name="Lang D."/>
            <person name="Zimmer A."/>
            <person name="Terry A."/>
            <person name="Salamov A."/>
            <person name="Shapiro H."/>
            <person name="Nishiyama T."/>
            <person name="Perroud P.-F."/>
            <person name="Lindquist E."/>
            <person name="Kamisugi Y."/>
            <person name="Tanahashi T."/>
            <person name="Sakakibara K."/>
            <person name="Fujita T."/>
            <person name="Oishi K."/>
            <person name="Shin-I T."/>
            <person name="Kuroki Y."/>
            <person name="Toyoda A."/>
            <person name="Suzuki Y."/>
            <person name="Hashimoto A."/>
            <person name="Yamaguchi K."/>
            <person name="Sugano A."/>
            <person name="Kohara Y."/>
            <person name="Fujiyama A."/>
            <person name="Anterola A."/>
            <person name="Aoki S."/>
            <person name="Ashton N."/>
            <person name="Barbazuk W.B."/>
            <person name="Barker E."/>
            <person name="Bennetzen J."/>
            <person name="Bezanilla M."/>
            <person name="Blankenship R."/>
            <person name="Cho S.H."/>
            <person name="Dutcher S."/>
            <person name="Estelle M."/>
            <person name="Fawcett J.A."/>
            <person name="Gundlach H."/>
            <person name="Hanada K."/>
            <person name="Heyl A."/>
            <person name="Hicks K.A."/>
            <person name="Hugh J."/>
            <person name="Lohr M."/>
            <person name="Mayer K."/>
            <person name="Melkozernov A."/>
            <person name="Murata T."/>
            <person name="Nelson D."/>
            <person name="Pils B."/>
            <person name="Prigge M."/>
            <person name="Reiss B."/>
            <person name="Renner T."/>
            <person name="Rombauts S."/>
            <person name="Rushton P."/>
            <person name="Sanderfoot A."/>
            <person name="Schween G."/>
            <person name="Shiu S.-H."/>
            <person name="Stueber K."/>
            <person name="Theodoulou F.L."/>
            <person name="Tu H."/>
            <person name="Van de Peer Y."/>
            <person name="Verrier P.J."/>
            <person name="Waters E."/>
            <person name="Wood A."/>
            <person name="Yang L."/>
            <person name="Cove D."/>
            <person name="Cuming A."/>
            <person name="Hasebe M."/>
            <person name="Lucas S."/>
            <person name="Mishler D.B."/>
            <person name="Reski R."/>
            <person name="Grigoriev I."/>
            <person name="Quatrano R.S."/>
            <person name="Boore J.L."/>
        </authorList>
    </citation>
    <scope>NUCLEOTIDE SEQUENCE [LARGE SCALE GENOMIC DNA]</scope>
    <source>
        <strain evidence="2 3">cv. Gransden 2004</strain>
    </source>
</reference>
<evidence type="ECO:0000313" key="2">
    <source>
        <dbReference type="EnsemblPlants" id="Pp3c14_8560V3.1"/>
    </source>
</evidence>
<dbReference type="Gramene" id="Pp3c14_8560V3.1">
    <property type="protein sequence ID" value="Pp3c14_8560V3.1"/>
    <property type="gene ID" value="Pp3c14_8560"/>
</dbReference>
<evidence type="ECO:0000313" key="3">
    <source>
        <dbReference type="Proteomes" id="UP000006727"/>
    </source>
</evidence>
<dbReference type="EnsemblPlants" id="Pp3c14_8560V3.1">
    <property type="protein sequence ID" value="Pp3c14_8560V3.1"/>
    <property type="gene ID" value="Pp3c14_8560"/>
</dbReference>
<gene>
    <name evidence="1" type="ORF">PHYPA_018205</name>
</gene>
<dbReference type="Proteomes" id="UP000006727">
    <property type="component" value="Chromosome 14"/>
</dbReference>
<evidence type="ECO:0000313" key="1">
    <source>
        <dbReference type="EMBL" id="PNR40802.1"/>
    </source>
</evidence>